<reference evidence="1 2" key="1">
    <citation type="journal article" date="2018" name="Front. Plant Sci.">
        <title>Red Clover (Trifolium pratense) and Zigzag Clover (T. medium) - A Picture of Genomic Similarities and Differences.</title>
        <authorList>
            <person name="Dluhosova J."/>
            <person name="Istvanek J."/>
            <person name="Nedelnik J."/>
            <person name="Repkova J."/>
        </authorList>
    </citation>
    <scope>NUCLEOTIDE SEQUENCE [LARGE SCALE GENOMIC DNA]</scope>
    <source>
        <strain evidence="2">cv. 10/8</strain>
        <tissue evidence="1">Leaf</tissue>
    </source>
</reference>
<name>A0A392UTP9_9FABA</name>
<gene>
    <name evidence="1" type="ORF">A2U01_0099873</name>
</gene>
<evidence type="ECO:0000313" key="1">
    <source>
        <dbReference type="EMBL" id="MCI78603.1"/>
    </source>
</evidence>
<dbReference type="Proteomes" id="UP000265520">
    <property type="component" value="Unassembled WGS sequence"/>
</dbReference>
<organism evidence="1 2">
    <name type="scientific">Trifolium medium</name>
    <dbReference type="NCBI Taxonomy" id="97028"/>
    <lineage>
        <taxon>Eukaryota</taxon>
        <taxon>Viridiplantae</taxon>
        <taxon>Streptophyta</taxon>
        <taxon>Embryophyta</taxon>
        <taxon>Tracheophyta</taxon>
        <taxon>Spermatophyta</taxon>
        <taxon>Magnoliopsida</taxon>
        <taxon>eudicotyledons</taxon>
        <taxon>Gunneridae</taxon>
        <taxon>Pentapetalae</taxon>
        <taxon>rosids</taxon>
        <taxon>fabids</taxon>
        <taxon>Fabales</taxon>
        <taxon>Fabaceae</taxon>
        <taxon>Papilionoideae</taxon>
        <taxon>50 kb inversion clade</taxon>
        <taxon>NPAAA clade</taxon>
        <taxon>Hologalegina</taxon>
        <taxon>IRL clade</taxon>
        <taxon>Trifolieae</taxon>
        <taxon>Trifolium</taxon>
    </lineage>
</organism>
<accession>A0A392UTP9</accession>
<keyword evidence="2" id="KW-1185">Reference proteome</keyword>
<sequence length="40" mass="3939">ARGAHRLARGASNRTGMAAAAIGAPGAQRLARGAPGRLKT</sequence>
<evidence type="ECO:0000313" key="2">
    <source>
        <dbReference type="Proteomes" id="UP000265520"/>
    </source>
</evidence>
<proteinExistence type="predicted"/>
<dbReference type="AlphaFoldDB" id="A0A392UTP9"/>
<dbReference type="EMBL" id="LXQA010954516">
    <property type="protein sequence ID" value="MCI78603.1"/>
    <property type="molecule type" value="Genomic_DNA"/>
</dbReference>
<protein>
    <submittedName>
        <fullName evidence="1">Uncharacterized protein</fullName>
    </submittedName>
</protein>
<feature type="non-terminal residue" evidence="1">
    <location>
        <position position="1"/>
    </location>
</feature>
<comment type="caution">
    <text evidence="1">The sequence shown here is derived from an EMBL/GenBank/DDBJ whole genome shotgun (WGS) entry which is preliminary data.</text>
</comment>